<comment type="caution">
    <text evidence="1">The sequence shown here is derived from an EMBL/GenBank/DDBJ whole genome shotgun (WGS) entry which is preliminary data.</text>
</comment>
<dbReference type="Proteomes" id="UP000789901">
    <property type="component" value="Unassembled WGS sequence"/>
</dbReference>
<organism evidence="1 2">
    <name type="scientific">Gigaspora margarita</name>
    <dbReference type="NCBI Taxonomy" id="4874"/>
    <lineage>
        <taxon>Eukaryota</taxon>
        <taxon>Fungi</taxon>
        <taxon>Fungi incertae sedis</taxon>
        <taxon>Mucoromycota</taxon>
        <taxon>Glomeromycotina</taxon>
        <taxon>Glomeromycetes</taxon>
        <taxon>Diversisporales</taxon>
        <taxon>Gigasporaceae</taxon>
        <taxon>Gigaspora</taxon>
    </lineage>
</organism>
<name>A0ABN7UM21_GIGMA</name>
<gene>
    <name evidence="1" type="ORF">GMARGA_LOCUS7810</name>
</gene>
<evidence type="ECO:0000313" key="2">
    <source>
        <dbReference type="Proteomes" id="UP000789901"/>
    </source>
</evidence>
<proteinExistence type="predicted"/>
<accession>A0ABN7UM21</accession>
<dbReference type="PANTHER" id="PTHR33050:SF7">
    <property type="entry name" value="RIBONUCLEASE H"/>
    <property type="match status" value="1"/>
</dbReference>
<dbReference type="SUPFAM" id="SSF56672">
    <property type="entry name" value="DNA/RNA polymerases"/>
    <property type="match status" value="1"/>
</dbReference>
<dbReference type="EMBL" id="CAJVQB010003875">
    <property type="protein sequence ID" value="CAG8620398.1"/>
    <property type="molecule type" value="Genomic_DNA"/>
</dbReference>
<dbReference type="Gene3D" id="3.10.10.10">
    <property type="entry name" value="HIV Type 1 Reverse Transcriptase, subunit A, domain 1"/>
    <property type="match status" value="1"/>
</dbReference>
<reference evidence="1 2" key="1">
    <citation type="submission" date="2021-06" db="EMBL/GenBank/DDBJ databases">
        <authorList>
            <person name="Kallberg Y."/>
            <person name="Tangrot J."/>
            <person name="Rosling A."/>
        </authorList>
    </citation>
    <scope>NUCLEOTIDE SEQUENCE [LARGE SCALE GENOMIC DNA]</scope>
    <source>
        <strain evidence="1 2">120-4 pot B 10/14</strain>
    </source>
</reference>
<protein>
    <submittedName>
        <fullName evidence="1">4259_t:CDS:1</fullName>
    </submittedName>
</protein>
<evidence type="ECO:0000313" key="1">
    <source>
        <dbReference type="EMBL" id="CAG8620398.1"/>
    </source>
</evidence>
<dbReference type="InterPro" id="IPR052055">
    <property type="entry name" value="Hepadnavirus_pol/RT"/>
</dbReference>
<sequence>MTQESINVTQNLHHDDQQISDDEHESYNKNSTSFIPIGKMGKLSNKIYKNNKLPNEPGDYMSKIDIKNAFYHIPLSPSARAFFAFNFQDIHYAFMALPFGLTTKTSNQTHSQSLWDVKLPRLHNKQREITGVASNNNQISWIQNQLTGNDHQNPKKKNIKDYLRIQENKGFTQRQKSSFESQRMELDDTIVKEKSLSIGLVGEQSKSMNGRKVNIKEPTITIYTDISKMGWGAVLNKKVI</sequence>
<dbReference type="InterPro" id="IPR043128">
    <property type="entry name" value="Rev_trsase/Diguanyl_cyclase"/>
</dbReference>
<dbReference type="PANTHER" id="PTHR33050">
    <property type="entry name" value="REVERSE TRANSCRIPTASE DOMAIN-CONTAINING PROTEIN"/>
    <property type="match status" value="1"/>
</dbReference>
<dbReference type="InterPro" id="IPR043502">
    <property type="entry name" value="DNA/RNA_pol_sf"/>
</dbReference>
<dbReference type="Gene3D" id="3.30.70.270">
    <property type="match status" value="1"/>
</dbReference>
<keyword evidence="2" id="KW-1185">Reference proteome</keyword>